<dbReference type="InterPro" id="IPR039461">
    <property type="entry name" value="Peptidase_M49"/>
</dbReference>
<comment type="similarity">
    <text evidence="3 11">Belongs to the peptidase M49 family.</text>
</comment>
<keyword evidence="8 11" id="KW-0378">Hydrolase</keyword>
<dbReference type="AlphaFoldDB" id="A0A9P4TRV7"/>
<evidence type="ECO:0000313" key="15">
    <source>
        <dbReference type="Proteomes" id="UP000800093"/>
    </source>
</evidence>
<evidence type="ECO:0000256" key="2">
    <source>
        <dbReference type="ARBA" id="ARBA00004496"/>
    </source>
</evidence>
<dbReference type="PIRSF" id="PIRSF007828">
    <property type="entry name" value="Dipeptidyl-peptidase_III"/>
    <property type="match status" value="1"/>
</dbReference>
<dbReference type="GO" id="GO:0006508">
    <property type="term" value="P:proteolysis"/>
    <property type="evidence" value="ECO:0007669"/>
    <property type="project" value="UniProtKB-KW"/>
</dbReference>
<evidence type="ECO:0000256" key="3">
    <source>
        <dbReference type="ARBA" id="ARBA00010200"/>
    </source>
</evidence>
<sequence length="703" mass="79257">MAVTPPPIHNLGISKAFNSLSLREKHYAHHLARAAWHGARVILRQVSPESIGIFDFILELHSSCSGDWDKLVNEGFIEQEDCKHFLDYAATFLSNLGNYYGSGDQKFVPSVSSTLLEKLSKKSPKLMALYESISDSIATVPPYGLGFPSDTAQSAYYPTDSTITQNEIATISRLLEDRSIFPENTRIRKVSNADVHVFEVLIASVQQDTEPTVLEAPTLGTTIKLRRGDHSQELARICACLTEAKEYAANNKQVLFLTEYIESFETGNLDVYRKSQRTWITDKSPRVENIFGFVEPYRDPYGIRAEFEGLVAIMDIEETKTLTKLVENSSKFIKRLPWAGGHENDGKGLFEKALFEPPDFTSIHCKWDNSVSRLSDEGAALAYCSSIIFPGINLPNYNDIRDECGFKNVIIANRMSAESNNAHRSPFVDAAELEEFQKAKYPAYYWWVVLHELLGHGTGRMLVEESEGQFNFDINNPPISPLSEKPITTWYKPGQTWTGQFGDLATTVDECRAELVGAYLMDDVELLKLFGYDQSSNITASDMTYNTYMQLGIDGLRGLANFNAENGTWGQAHSRAHFAILKCLLTDSNGCVTVDCDLHSENLTVRVDRSKIVSSGKPALGRMLLRLHIYRCTADVQSCREYYEELSQVHGECLVWRKIVLAKREPKWVFVQANTFLRDNEVVLKEYEPTAKGVIQSWVERQV</sequence>
<keyword evidence="5 11" id="KW-0963">Cytoplasm</keyword>
<dbReference type="GO" id="GO:0005737">
    <property type="term" value="C:cytoplasm"/>
    <property type="evidence" value="ECO:0007669"/>
    <property type="project" value="UniProtKB-SubCell"/>
</dbReference>
<feature type="active site" evidence="12">
    <location>
        <position position="452"/>
    </location>
</feature>
<comment type="catalytic activity">
    <reaction evidence="1 11">
        <text>Release of an N-terminal dipeptide from a peptide comprising four or more residues, with broad specificity. Also acts on dipeptidyl 2-naphthylamides.</text>
        <dbReference type="EC" id="3.4.14.4"/>
    </reaction>
</comment>
<dbReference type="GO" id="GO:0046872">
    <property type="term" value="F:metal ion binding"/>
    <property type="evidence" value="ECO:0007669"/>
    <property type="project" value="UniProtKB-KW"/>
</dbReference>
<evidence type="ECO:0000313" key="14">
    <source>
        <dbReference type="EMBL" id="KAF2270745.1"/>
    </source>
</evidence>
<comment type="cofactor">
    <cofactor evidence="11 13">
        <name>Zn(2+)</name>
        <dbReference type="ChEBI" id="CHEBI:29105"/>
    </cofactor>
    <text evidence="11 13">Binds 1 zinc ion per subunit.</text>
</comment>
<feature type="binding site" evidence="13">
    <location>
        <position position="510"/>
    </location>
    <ligand>
        <name>Zn(2+)</name>
        <dbReference type="ChEBI" id="CHEBI:29105"/>
        <note>catalytic</note>
    </ligand>
</feature>
<dbReference type="Gene3D" id="3.30.540.30">
    <property type="match status" value="3"/>
</dbReference>
<accession>A0A9P4TRV7</accession>
<dbReference type="Pfam" id="PF03571">
    <property type="entry name" value="Peptidase_M49"/>
    <property type="match status" value="1"/>
</dbReference>
<evidence type="ECO:0000256" key="5">
    <source>
        <dbReference type="ARBA" id="ARBA00022490"/>
    </source>
</evidence>
<evidence type="ECO:0000256" key="8">
    <source>
        <dbReference type="ARBA" id="ARBA00022801"/>
    </source>
</evidence>
<dbReference type="InterPro" id="IPR005317">
    <property type="entry name" value="Dipeptidyl-peptase3"/>
</dbReference>
<evidence type="ECO:0000256" key="7">
    <source>
        <dbReference type="ARBA" id="ARBA00022723"/>
    </source>
</evidence>
<organism evidence="14 15">
    <name type="scientific">Lojkania enalia</name>
    <dbReference type="NCBI Taxonomy" id="147567"/>
    <lineage>
        <taxon>Eukaryota</taxon>
        <taxon>Fungi</taxon>
        <taxon>Dikarya</taxon>
        <taxon>Ascomycota</taxon>
        <taxon>Pezizomycotina</taxon>
        <taxon>Dothideomycetes</taxon>
        <taxon>Pleosporomycetidae</taxon>
        <taxon>Pleosporales</taxon>
        <taxon>Pleosporales incertae sedis</taxon>
        <taxon>Lojkania</taxon>
    </lineage>
</organism>
<gene>
    <name evidence="14" type="ORF">CC78DRAFT_141289</name>
</gene>
<evidence type="ECO:0000256" key="9">
    <source>
        <dbReference type="ARBA" id="ARBA00022833"/>
    </source>
</evidence>
<evidence type="ECO:0000256" key="10">
    <source>
        <dbReference type="ARBA" id="ARBA00023049"/>
    </source>
</evidence>
<dbReference type="GO" id="GO:0008239">
    <property type="term" value="F:dipeptidyl-peptidase activity"/>
    <property type="evidence" value="ECO:0007669"/>
    <property type="project" value="UniProtKB-UniRule"/>
</dbReference>
<comment type="caution">
    <text evidence="14">The sequence shown here is derived from an EMBL/GenBank/DDBJ whole genome shotgun (WGS) entry which is preliminary data.</text>
</comment>
<keyword evidence="6 11" id="KW-0645">Protease</keyword>
<dbReference type="EC" id="3.4.14.4" evidence="11"/>
<reference evidence="15" key="1">
    <citation type="journal article" date="2020" name="Stud. Mycol.">
        <title>101 Dothideomycetes genomes: A test case for predicting lifestyles and emergence of pathogens.</title>
        <authorList>
            <person name="Haridas S."/>
            <person name="Albert R."/>
            <person name="Binder M."/>
            <person name="Bloem J."/>
            <person name="LaButti K."/>
            <person name="Salamov A."/>
            <person name="Andreopoulos B."/>
            <person name="Baker S."/>
            <person name="Barry K."/>
            <person name="Bills G."/>
            <person name="Bluhm B."/>
            <person name="Cannon C."/>
            <person name="Castanera R."/>
            <person name="Culley D."/>
            <person name="Daum C."/>
            <person name="Ezra D."/>
            <person name="Gonzalez J."/>
            <person name="Henrissat B."/>
            <person name="Kuo A."/>
            <person name="Liang C."/>
            <person name="Lipzen A."/>
            <person name="Lutzoni F."/>
            <person name="Magnuson J."/>
            <person name="Mondo S."/>
            <person name="Nolan M."/>
            <person name="Ohm R."/>
            <person name="Pangilinan J."/>
            <person name="Park H.-J."/>
            <person name="Ramirez L."/>
            <person name="Alfaro M."/>
            <person name="Sun H."/>
            <person name="Tritt A."/>
            <person name="Yoshinaga Y."/>
            <person name="Zwiers L.-H."/>
            <person name="Turgeon B."/>
            <person name="Goodwin S."/>
            <person name="Spatafora J."/>
            <person name="Crous P."/>
            <person name="Grigoriev I."/>
        </authorList>
    </citation>
    <scope>NUCLEOTIDE SEQUENCE [LARGE SCALE GENOMIC DNA]</scope>
    <source>
        <strain evidence="15">CBS 304.66</strain>
    </source>
</reference>
<proteinExistence type="inferred from homology"/>
<keyword evidence="10 11" id="KW-0482">Metalloprotease</keyword>
<dbReference type="PANTHER" id="PTHR23422:SF11">
    <property type="entry name" value="DIPEPTIDYL PEPTIDASE 3"/>
    <property type="match status" value="1"/>
</dbReference>
<comment type="subcellular location">
    <subcellularLocation>
        <location evidence="2">Cytoplasm</location>
    </subcellularLocation>
</comment>
<dbReference type="GO" id="GO:0008235">
    <property type="term" value="F:metalloexopeptidase activity"/>
    <property type="evidence" value="ECO:0007669"/>
    <property type="project" value="InterPro"/>
</dbReference>
<dbReference type="PANTHER" id="PTHR23422">
    <property type="entry name" value="DIPEPTIDYL PEPTIDASE III-RELATED"/>
    <property type="match status" value="1"/>
</dbReference>
<evidence type="ECO:0000256" key="12">
    <source>
        <dbReference type="PIRSR" id="PIRSR007828-1"/>
    </source>
</evidence>
<feature type="binding site" evidence="13">
    <location>
        <position position="456"/>
    </location>
    <ligand>
        <name>Zn(2+)</name>
        <dbReference type="ChEBI" id="CHEBI:29105"/>
        <note>catalytic</note>
    </ligand>
</feature>
<evidence type="ECO:0000256" key="1">
    <source>
        <dbReference type="ARBA" id="ARBA00001336"/>
    </source>
</evidence>
<keyword evidence="15" id="KW-1185">Reference proteome</keyword>
<dbReference type="EMBL" id="ML986579">
    <property type="protein sequence ID" value="KAF2270745.1"/>
    <property type="molecule type" value="Genomic_DNA"/>
</dbReference>
<evidence type="ECO:0000256" key="13">
    <source>
        <dbReference type="PIRSR" id="PIRSR007828-2"/>
    </source>
</evidence>
<evidence type="ECO:0000256" key="11">
    <source>
        <dbReference type="PIRNR" id="PIRNR007828"/>
    </source>
</evidence>
<dbReference type="Proteomes" id="UP000800093">
    <property type="component" value="Unassembled WGS sequence"/>
</dbReference>
<name>A0A9P4TRV7_9PLEO</name>
<evidence type="ECO:0000256" key="4">
    <source>
        <dbReference type="ARBA" id="ARBA00022438"/>
    </source>
</evidence>
<keyword evidence="7 11" id="KW-0479">Metal-binding</keyword>
<keyword evidence="9 11" id="KW-0862">Zinc</keyword>
<keyword evidence="4 11" id="KW-0031">Aminopeptidase</keyword>
<evidence type="ECO:0000256" key="6">
    <source>
        <dbReference type="ARBA" id="ARBA00022670"/>
    </source>
</evidence>
<dbReference type="GO" id="GO:0004177">
    <property type="term" value="F:aminopeptidase activity"/>
    <property type="evidence" value="ECO:0007669"/>
    <property type="project" value="UniProtKB-KW"/>
</dbReference>
<dbReference type="OrthoDB" id="4694525at2759"/>
<feature type="binding site" evidence="13">
    <location>
        <position position="451"/>
    </location>
    <ligand>
        <name>Zn(2+)</name>
        <dbReference type="ChEBI" id="CHEBI:29105"/>
        <note>catalytic</note>
    </ligand>
</feature>
<protein>
    <recommendedName>
        <fullName evidence="11">Dipeptidyl peptidase 3</fullName>
        <ecNumber evidence="11">3.4.14.4</ecNumber>
    </recommendedName>
    <alternativeName>
        <fullName evidence="11">Dipeptidyl aminopeptidase III</fullName>
    </alternativeName>
    <alternativeName>
        <fullName evidence="11">Dipeptidyl peptidase III</fullName>
    </alternativeName>
</protein>